<dbReference type="Gene3D" id="1.10.3210.30">
    <property type="match status" value="1"/>
</dbReference>
<dbReference type="InterPro" id="IPR006674">
    <property type="entry name" value="HD_domain"/>
</dbReference>
<comment type="similarity">
    <text evidence="1">In the N-terminal section; belongs to the CRISPR-associated nuclease Cas3-HD family.</text>
</comment>
<reference evidence="12 13" key="1">
    <citation type="submission" date="2021-01" db="EMBL/GenBank/DDBJ databases">
        <title>Prevotella A2931 sp. nov.</title>
        <authorList>
            <person name="Buhl M."/>
            <person name="Oberhettinger P."/>
        </authorList>
    </citation>
    <scope>NUCLEOTIDE SEQUENCE [LARGE SCALE GENOMIC DNA]</scope>
    <source>
        <strain evidence="12 13">A2931</strain>
    </source>
</reference>
<dbReference type="InterPro" id="IPR038257">
    <property type="entry name" value="CRISPR-assoc_Cas3_HD_sf"/>
</dbReference>
<dbReference type="RefSeq" id="WP_107581383.1">
    <property type="nucleotide sequence ID" value="NZ_JAERMS010000029.1"/>
</dbReference>
<dbReference type="InterPro" id="IPR001650">
    <property type="entry name" value="Helicase_C-like"/>
</dbReference>
<keyword evidence="4" id="KW-0479">Metal-binding</keyword>
<keyword evidence="7" id="KW-0347">Helicase</keyword>
<evidence type="ECO:0000256" key="8">
    <source>
        <dbReference type="ARBA" id="ARBA00022840"/>
    </source>
</evidence>
<evidence type="ECO:0000256" key="6">
    <source>
        <dbReference type="ARBA" id="ARBA00022801"/>
    </source>
</evidence>
<evidence type="ECO:0000259" key="11">
    <source>
        <dbReference type="PROSITE" id="PS51643"/>
    </source>
</evidence>
<organism evidence="12 13">
    <name type="scientific">Prevotella illustrans</name>
    <dbReference type="NCBI Taxonomy" id="2800387"/>
    <lineage>
        <taxon>Bacteria</taxon>
        <taxon>Pseudomonadati</taxon>
        <taxon>Bacteroidota</taxon>
        <taxon>Bacteroidia</taxon>
        <taxon>Bacteroidales</taxon>
        <taxon>Prevotellaceae</taxon>
        <taxon>Prevotella</taxon>
    </lineage>
</organism>
<evidence type="ECO:0000256" key="7">
    <source>
        <dbReference type="ARBA" id="ARBA00022806"/>
    </source>
</evidence>
<sequence>MIQDYDNILAKHEDDGIIPLSRHLREVAVATEVIARNVGLDEELARKGAILHDIGKVSPLFQEQLKHGYLRPPHFVFRHEIASLFFISLLEESERPVVLEMIVAHHKSILNDVGNKGLLDLDENLRNCFEIHSEGFADWSGRALAILEEMGFSVHPISIEEARENYKYAIDYCWSLADGCSEWKGVLMAADHYASALNEKAEINLDNLFIRPDLSFYNRRNVLYPLSMIVADDRRKHTMVTAPTGAGKTDFLLRRCRGRVFYTLPFQASINAMYDRIKADIGDTGAQVHLLHATSDLKVEDGCIEERIMQRHIGASVKVLTPHQMASIVFGIKGYEAMAEDLRGCDVILDEIHTYSGEIQSIVLRIIEILLVLDCRIHIGTATMPSSLYNKVLTLLGGPCCVYEVSLSKEILQTFNRHIIHKVSDWEHSFDIIDHAIVNGDKVLLVCNQVKRSQQLYEMLVEHYPKVKKMLIHSRFKRADRQQLEIKLKMDFNVSDEACIVVSTQVVEVSLDISFDLMVTESAPIDALIQRFGRINRKRSKLTIGRYKDIYVLAPPLVDKESLPYSLDVLRRSYDVLPVDEVLQETDVQAKLDAVYPNVEVSNIDYSGAVYVNGDWQIKKLCHYGKSALLDLLDIDVALCVTEHDKDFYKQSLPIDQAKVEIPVGYKSIAYKKLDKLEKGHRPYVIPNEAYSEEMGLLIEYASPEYYQSFEII</sequence>
<dbReference type="Pfam" id="PF01966">
    <property type="entry name" value="HD"/>
    <property type="match status" value="1"/>
</dbReference>
<evidence type="ECO:0000256" key="3">
    <source>
        <dbReference type="ARBA" id="ARBA00022722"/>
    </source>
</evidence>
<dbReference type="EMBL" id="JAERMS010000029">
    <property type="protein sequence ID" value="MBO1363886.1"/>
    <property type="molecule type" value="Genomic_DNA"/>
</dbReference>
<comment type="caution">
    <text evidence="12">The sequence shown here is derived from an EMBL/GenBank/DDBJ whole genome shotgun (WGS) entry which is preliminary data.</text>
</comment>
<name>A0ABS3M740_9BACT</name>
<dbReference type="CDD" id="cd09641">
    <property type="entry name" value="Cas3''_I"/>
    <property type="match status" value="1"/>
</dbReference>
<comment type="similarity">
    <text evidence="2">In the central section; belongs to the CRISPR-associated helicase Cas3 family.</text>
</comment>
<dbReference type="NCBIfam" id="TIGR00277">
    <property type="entry name" value="HDIG"/>
    <property type="match status" value="1"/>
</dbReference>
<comment type="similarity">
    <text evidence="10">Belongs to the DEAD box helicase family.</text>
</comment>
<evidence type="ECO:0000256" key="1">
    <source>
        <dbReference type="ARBA" id="ARBA00006847"/>
    </source>
</evidence>
<dbReference type="NCBIfam" id="TIGR01587">
    <property type="entry name" value="cas3_core"/>
    <property type="match status" value="1"/>
</dbReference>
<dbReference type="PANTHER" id="PTHR47959:SF16">
    <property type="entry name" value="CRISPR-ASSOCIATED NUCLEASE_HELICASE CAS3-RELATED"/>
    <property type="match status" value="1"/>
</dbReference>
<keyword evidence="3" id="KW-0540">Nuclease</keyword>
<feature type="domain" description="HD Cas3-type" evidence="11">
    <location>
        <begin position="13"/>
        <end position="193"/>
    </location>
</feature>
<dbReference type="Gene3D" id="3.40.50.300">
    <property type="entry name" value="P-loop containing nucleotide triphosphate hydrolases"/>
    <property type="match status" value="2"/>
</dbReference>
<evidence type="ECO:0000256" key="2">
    <source>
        <dbReference type="ARBA" id="ARBA00009046"/>
    </source>
</evidence>
<evidence type="ECO:0000256" key="4">
    <source>
        <dbReference type="ARBA" id="ARBA00022723"/>
    </source>
</evidence>
<dbReference type="InterPro" id="IPR006483">
    <property type="entry name" value="CRISPR-assoc_Cas3_HD"/>
</dbReference>
<evidence type="ECO:0000313" key="13">
    <source>
        <dbReference type="Proteomes" id="UP000664265"/>
    </source>
</evidence>
<dbReference type="InterPro" id="IPR006474">
    <property type="entry name" value="Helicase_Cas3_CRISPR-ass_core"/>
</dbReference>
<keyword evidence="5" id="KW-0547">Nucleotide-binding</keyword>
<dbReference type="Proteomes" id="UP000664265">
    <property type="component" value="Unassembled WGS sequence"/>
</dbReference>
<dbReference type="InterPro" id="IPR003607">
    <property type="entry name" value="HD/PDEase_dom"/>
</dbReference>
<dbReference type="SMART" id="SM00490">
    <property type="entry name" value="HELICc"/>
    <property type="match status" value="1"/>
</dbReference>
<protein>
    <submittedName>
        <fullName evidence="12">CRISPR-associated helicase/endonuclease Cas3</fullName>
    </submittedName>
</protein>
<dbReference type="Pfam" id="PF00270">
    <property type="entry name" value="DEAD"/>
    <property type="match status" value="1"/>
</dbReference>
<keyword evidence="6" id="KW-0378">Hydrolase</keyword>
<dbReference type="SUPFAM" id="SSF109604">
    <property type="entry name" value="HD-domain/PDEase-like"/>
    <property type="match status" value="1"/>
</dbReference>
<gene>
    <name evidence="12" type="ORF">JHU38_08910</name>
</gene>
<keyword evidence="8" id="KW-0067">ATP-binding</keyword>
<keyword evidence="9" id="KW-0051">Antiviral defense</keyword>
<dbReference type="PANTHER" id="PTHR47959">
    <property type="entry name" value="ATP-DEPENDENT RNA HELICASE RHLE-RELATED"/>
    <property type="match status" value="1"/>
</dbReference>
<dbReference type="InterPro" id="IPR006675">
    <property type="entry name" value="HDIG_dom"/>
</dbReference>
<dbReference type="PROSITE" id="PS51643">
    <property type="entry name" value="HD_CAS3"/>
    <property type="match status" value="1"/>
</dbReference>
<accession>A0ABS3M740</accession>
<dbReference type="SUPFAM" id="SSF52540">
    <property type="entry name" value="P-loop containing nucleoside triphosphate hydrolases"/>
    <property type="match status" value="1"/>
</dbReference>
<dbReference type="InterPro" id="IPR050079">
    <property type="entry name" value="DEAD_box_RNA_helicase"/>
</dbReference>
<dbReference type="NCBIfam" id="TIGR01596">
    <property type="entry name" value="cas3_HD"/>
    <property type="match status" value="1"/>
</dbReference>
<dbReference type="SMART" id="SM00471">
    <property type="entry name" value="HDc"/>
    <property type="match status" value="1"/>
</dbReference>
<dbReference type="InterPro" id="IPR054712">
    <property type="entry name" value="Cas3-like_dom"/>
</dbReference>
<evidence type="ECO:0000256" key="10">
    <source>
        <dbReference type="ARBA" id="ARBA00038437"/>
    </source>
</evidence>
<dbReference type="InterPro" id="IPR027417">
    <property type="entry name" value="P-loop_NTPase"/>
</dbReference>
<evidence type="ECO:0000256" key="9">
    <source>
        <dbReference type="ARBA" id="ARBA00023118"/>
    </source>
</evidence>
<proteinExistence type="inferred from homology"/>
<evidence type="ECO:0000313" key="12">
    <source>
        <dbReference type="EMBL" id="MBO1363886.1"/>
    </source>
</evidence>
<evidence type="ECO:0000256" key="5">
    <source>
        <dbReference type="ARBA" id="ARBA00022741"/>
    </source>
</evidence>
<dbReference type="Pfam" id="PF22590">
    <property type="entry name" value="Cas3-like_C_2"/>
    <property type="match status" value="1"/>
</dbReference>
<dbReference type="InterPro" id="IPR011545">
    <property type="entry name" value="DEAD/DEAH_box_helicase_dom"/>
</dbReference>
<keyword evidence="13" id="KW-1185">Reference proteome</keyword>